<dbReference type="AlphaFoldDB" id="A0AAD2CWX0"/>
<protein>
    <submittedName>
        <fullName evidence="2">Uncharacterized protein</fullName>
    </submittedName>
</protein>
<organism evidence="2 3">
    <name type="scientific">Cylindrotheca closterium</name>
    <dbReference type="NCBI Taxonomy" id="2856"/>
    <lineage>
        <taxon>Eukaryota</taxon>
        <taxon>Sar</taxon>
        <taxon>Stramenopiles</taxon>
        <taxon>Ochrophyta</taxon>
        <taxon>Bacillariophyta</taxon>
        <taxon>Bacillariophyceae</taxon>
        <taxon>Bacillariophycidae</taxon>
        <taxon>Bacillariales</taxon>
        <taxon>Bacillariaceae</taxon>
        <taxon>Cylindrotheca</taxon>
    </lineage>
</organism>
<evidence type="ECO:0000313" key="2">
    <source>
        <dbReference type="EMBL" id="CAJ1946344.1"/>
    </source>
</evidence>
<feature type="compositionally biased region" description="Low complexity" evidence="1">
    <location>
        <begin position="337"/>
        <end position="370"/>
    </location>
</feature>
<evidence type="ECO:0000313" key="3">
    <source>
        <dbReference type="Proteomes" id="UP001295423"/>
    </source>
</evidence>
<proteinExistence type="predicted"/>
<feature type="region of interest" description="Disordered" evidence="1">
    <location>
        <begin position="333"/>
        <end position="380"/>
    </location>
</feature>
<evidence type="ECO:0000256" key="1">
    <source>
        <dbReference type="SAM" id="MobiDB-lite"/>
    </source>
</evidence>
<accession>A0AAD2CWX0</accession>
<dbReference type="Proteomes" id="UP001295423">
    <property type="component" value="Unassembled WGS sequence"/>
</dbReference>
<comment type="caution">
    <text evidence="2">The sequence shown here is derived from an EMBL/GenBank/DDBJ whole genome shotgun (WGS) entry which is preliminary data.</text>
</comment>
<feature type="compositionally biased region" description="Polar residues" evidence="1">
    <location>
        <begin position="176"/>
        <end position="187"/>
    </location>
</feature>
<feature type="compositionally biased region" description="Low complexity" evidence="1">
    <location>
        <begin position="70"/>
        <end position="80"/>
    </location>
</feature>
<keyword evidence="3" id="KW-1185">Reference proteome</keyword>
<feature type="compositionally biased region" description="Acidic residues" evidence="1">
    <location>
        <begin position="117"/>
        <end position="127"/>
    </location>
</feature>
<feature type="compositionally biased region" description="Low complexity" evidence="1">
    <location>
        <begin position="465"/>
        <end position="481"/>
    </location>
</feature>
<feature type="compositionally biased region" description="Basic and acidic residues" evidence="1">
    <location>
        <begin position="150"/>
        <end position="159"/>
    </location>
</feature>
<feature type="compositionally biased region" description="Polar residues" evidence="1">
    <location>
        <begin position="138"/>
        <end position="149"/>
    </location>
</feature>
<sequence length="597" mass="65279">MPHLQAGNDAADGGSVVSVDKTPRRVSETLPIMAATKKQSMEIKGDSYDSDDAVQTSSSASSSKQEVITPSPSGASAAPNSPKPTKGPFLSIYGSTRLFSSPIRVNNKKRTLAATDESTDGSADEESSASSQEEEVKTSPSTAQSPSFEKTNKPEKTLEDDSSVPSTKKARIESSPEPTTTKSQDQGSVRKPIISPTSSNENKEDDESTSQFSHGSAQPYYGRQAFQHRYPHQYPPPPHHSPYAPHHHPYGGHGAGYHQYPPPVGYNMYAAPGMYPPRHPQAPQVGHHYGAPPPNMYYPGPPPPQYHHHHPHYPPRHLMMSPVRVAQREFPMRRAESVPVSDASASQASSKSSLAPSPSPSTESSKEAAAMMANNDARPPNTKRCIALKEPLPAKHWGPSDTTKDIKLPEFHRIVNYPDYLSKTRGANAESPCSTADGKKHCVMCGEQRYCSASSLSKGRINSGKNNNNNKDETSSTTSATETDHIIPRQNKGLCTACDVTVWVMTDSGLEIKWCKGCKNYRPWAAFGEKGSATKCTKCRERQKEKYALSKDAATSKQQQQQQQEKQQQQKWETTVEEKHLEAANGLRSLIHAVAKQ</sequence>
<dbReference type="EMBL" id="CAKOGP040001668">
    <property type="protein sequence ID" value="CAJ1946344.1"/>
    <property type="molecule type" value="Genomic_DNA"/>
</dbReference>
<reference evidence="2" key="1">
    <citation type="submission" date="2023-08" db="EMBL/GenBank/DDBJ databases">
        <authorList>
            <person name="Audoor S."/>
            <person name="Bilcke G."/>
        </authorList>
    </citation>
    <scope>NUCLEOTIDE SEQUENCE</scope>
</reference>
<feature type="region of interest" description="Disordered" evidence="1">
    <location>
        <begin position="549"/>
        <end position="575"/>
    </location>
</feature>
<feature type="region of interest" description="Disordered" evidence="1">
    <location>
        <begin position="457"/>
        <end position="485"/>
    </location>
</feature>
<feature type="region of interest" description="Disordered" evidence="1">
    <location>
        <begin position="1"/>
        <end position="256"/>
    </location>
</feature>
<feature type="compositionally biased region" description="Low complexity" evidence="1">
    <location>
        <begin position="557"/>
        <end position="571"/>
    </location>
</feature>
<gene>
    <name evidence="2" type="ORF">CYCCA115_LOCUS10485</name>
</gene>
<name>A0AAD2CWX0_9STRA</name>